<comment type="caution">
    <text evidence="3">The sequence shown here is derived from an EMBL/GenBank/DDBJ whole genome shotgun (WGS) entry which is preliminary data.</text>
</comment>
<dbReference type="PROSITE" id="PS50853">
    <property type="entry name" value="FN3"/>
    <property type="match status" value="1"/>
</dbReference>
<evidence type="ECO:0000313" key="3">
    <source>
        <dbReference type="EMBL" id="KIO74655.1"/>
    </source>
</evidence>
<keyword evidence="4" id="KW-1185">Reference proteome</keyword>
<dbReference type="InterPro" id="IPR003961">
    <property type="entry name" value="FN3_dom"/>
</dbReference>
<keyword evidence="1" id="KW-0732">Signal</keyword>
<dbReference type="InterPro" id="IPR003790">
    <property type="entry name" value="GHL10"/>
</dbReference>
<name>A0A0D0GEQ1_9SPHI</name>
<dbReference type="Pfam" id="PF02638">
    <property type="entry name" value="GHL10"/>
    <property type="match status" value="1"/>
</dbReference>
<reference evidence="3 4" key="1">
    <citation type="submission" date="2015-01" db="EMBL/GenBank/DDBJ databases">
        <title>Draft genome sequence of Pedobacter sp. NL19 isolated from sludge of an effluent treatment pond in an abandoned uranium mine.</title>
        <authorList>
            <person name="Santos T."/>
            <person name="Caetano T."/>
            <person name="Covas C."/>
            <person name="Cruz A."/>
            <person name="Mendo S."/>
        </authorList>
    </citation>
    <scope>NUCLEOTIDE SEQUENCE [LARGE SCALE GENOMIC DNA]</scope>
    <source>
        <strain evidence="3 4">NL19</strain>
    </source>
</reference>
<feature type="domain" description="Fibronectin type-III" evidence="2">
    <location>
        <begin position="409"/>
        <end position="510"/>
    </location>
</feature>
<evidence type="ECO:0000256" key="1">
    <source>
        <dbReference type="ARBA" id="ARBA00022729"/>
    </source>
</evidence>
<evidence type="ECO:0000313" key="4">
    <source>
        <dbReference type="Proteomes" id="UP000032049"/>
    </source>
</evidence>
<organism evidence="3 4">
    <name type="scientific">Pedobacter lusitanus</name>
    <dbReference type="NCBI Taxonomy" id="1503925"/>
    <lineage>
        <taxon>Bacteria</taxon>
        <taxon>Pseudomonadati</taxon>
        <taxon>Bacteroidota</taxon>
        <taxon>Sphingobacteriia</taxon>
        <taxon>Sphingobacteriales</taxon>
        <taxon>Sphingobacteriaceae</taxon>
        <taxon>Pedobacter</taxon>
    </lineage>
</organism>
<accession>A0A0D0GEQ1</accession>
<dbReference type="STRING" id="1503925.TH53_25235"/>
<dbReference type="InterPro" id="IPR017853">
    <property type="entry name" value="GH"/>
</dbReference>
<dbReference type="CDD" id="cd00063">
    <property type="entry name" value="FN3"/>
    <property type="match status" value="1"/>
</dbReference>
<sequence length="510" mass="58420">MLKKIVFTILTTLITPIFIYAQSSAKIAPKREFRGVWVATVTNIDWPSKPGLSVDEQKQELIGLLDQHKRNGMNAIMLQVRPAADAFYRKSREPWSQWLMGRQGIAPSPGYDPLEFAIAEAHSRGMELHAWFNPYRASMSPNTVFSEDHMTRKRPDLFFTYGGKKQFDPGLPEVREYIVQVILDVVKGYDVDGIHFDDYFYPYPISGQRINDGATFNKYPNGFTNLNDWRRNNVDMLIKQLDDSIHHYKKYVKFGISPFGIWKNSNEDPQGSATHGLSNFTELYADSRKWIKEGWVDYINPQVYFSFTRKAAPFDTLVDWWSNNTYGRHLYIGQAAYLMNQRMEAAWRNPSQIPDQIRYMRENNRVQGSVFFSSKSFSTVARATADSLRNDLYKYPALPPQMPWLDEIVPNIPQGLSAEAVGTGVQLKWSAPLKAEDGETASGYVIYRFDEGERISVVNPKNIIKISFENTTSFLDTGVIKGRRYNYLVTALDRLKNESDPGGPVGVETR</sequence>
<dbReference type="RefSeq" id="WP_041887049.1">
    <property type="nucleotide sequence ID" value="NZ_CP157278.1"/>
</dbReference>
<keyword evidence="3" id="KW-0378">Hydrolase</keyword>
<dbReference type="Proteomes" id="UP000032049">
    <property type="component" value="Unassembled WGS sequence"/>
</dbReference>
<gene>
    <name evidence="3" type="ORF">TH53_25235</name>
</gene>
<dbReference type="InterPro" id="IPR036116">
    <property type="entry name" value="FN3_sf"/>
</dbReference>
<dbReference type="SMART" id="SM00060">
    <property type="entry name" value="FN3"/>
    <property type="match status" value="1"/>
</dbReference>
<dbReference type="Gene3D" id="3.20.20.80">
    <property type="entry name" value="Glycosidases"/>
    <property type="match status" value="1"/>
</dbReference>
<dbReference type="OrthoDB" id="9773203at2"/>
<dbReference type="InterPro" id="IPR052177">
    <property type="entry name" value="Divisome_Glycosyl_Hydrolase"/>
</dbReference>
<proteinExistence type="predicted"/>
<dbReference type="SUPFAM" id="SSF51445">
    <property type="entry name" value="(Trans)glycosidases"/>
    <property type="match status" value="1"/>
</dbReference>
<dbReference type="Gene3D" id="2.60.40.10">
    <property type="entry name" value="Immunoglobulins"/>
    <property type="match status" value="1"/>
</dbReference>
<dbReference type="InterPro" id="IPR013783">
    <property type="entry name" value="Ig-like_fold"/>
</dbReference>
<dbReference type="GO" id="GO:0016787">
    <property type="term" value="F:hydrolase activity"/>
    <property type="evidence" value="ECO:0007669"/>
    <property type="project" value="UniProtKB-KW"/>
</dbReference>
<protein>
    <submittedName>
        <fullName evidence="3">Glycoside hydrolase</fullName>
    </submittedName>
</protein>
<dbReference type="PANTHER" id="PTHR43405:SF1">
    <property type="entry name" value="GLYCOSYL HYDROLASE DIGH"/>
    <property type="match status" value="1"/>
</dbReference>
<dbReference type="PANTHER" id="PTHR43405">
    <property type="entry name" value="GLYCOSYL HYDROLASE DIGH"/>
    <property type="match status" value="1"/>
</dbReference>
<evidence type="ECO:0000259" key="2">
    <source>
        <dbReference type="PROSITE" id="PS50853"/>
    </source>
</evidence>
<dbReference type="AlphaFoldDB" id="A0A0D0GEQ1"/>
<dbReference type="SUPFAM" id="SSF49265">
    <property type="entry name" value="Fibronectin type III"/>
    <property type="match status" value="1"/>
</dbReference>
<dbReference type="EMBL" id="JXRA01000151">
    <property type="protein sequence ID" value="KIO74655.1"/>
    <property type="molecule type" value="Genomic_DNA"/>
</dbReference>